<evidence type="ECO:0000256" key="1">
    <source>
        <dbReference type="ARBA" id="ARBA00004651"/>
    </source>
</evidence>
<proteinExistence type="predicted"/>
<feature type="domain" description="ABC3 transporter permease C-terminal" evidence="7">
    <location>
        <begin position="679"/>
        <end position="788"/>
    </location>
</feature>
<dbReference type="InterPro" id="IPR025857">
    <property type="entry name" value="MacB_PCD"/>
</dbReference>
<sequence>MIRNYIRTALRNLWKNRFMSFVNILGLSVGISAALVIWMIVHYDLSFDRFHQNGDRMYRIVSRLDFHQMIINTSGVPIPLIEALRSQSAGIEETAFLYQYSPNVKIGERKFGVLEKTTFAEPEYFNVVEYKWLYGSPVVLKNPLQAVLTEERAEQYFPGTPLAEVIGREVKYDDSISVSVAGIVQSLKGRTDFDFQEFVSMQTVRSDLGMQRMRGWDSWNNFNSSINVILRLRPGVAPEKIDAELAALIKPHTDKDSENKYSLQPLREIHLDPGIDFFGQRQANLPVLYKLGALVVFLLLLGGINFVNLQTAQAGERAKEIGIRKSLGSSKSSVVAQFLGESFVMATFAAIVSILLVPAILAAFRNFIPEGVTIAMFAEWQVFLFIPALVLVVGLLAGIYPAFVLARFQPVKVLKNQVYGINSKARLRQVLTVSQFSIALALIMATIIVSEQTKYVNRKDLGFAKDARLFVKAPGFRATTDKMKDQLEAVPEIEMISQAYSPPSFSGTSSTTMSFGSNGEIKDAMVEMKYIDEKYVPLYGIKIAAGRNLLPADTIHEVLVNESFAKAAGFKTPEDAVGQLIAINGKKHPVVGVVADFHTKGMQSRIPPLALSTDELRKTMLHVALRKDADVPRALDKIKAAWDASFPDDDFKPTFVDEALARFYDSEVKLRQLLGWATGIAIFISCLGLLGLAIYATRQRTKEIGIRKVLGASVGSIVVLFSKDVTKLVCIAAFIASGVAWYAMDKWLTGFAYHIHIPWWVFPSAAATALLLALATVAAQALKAAMVNPVQSLKSE</sequence>
<keyword evidence="5 6" id="KW-0472">Membrane</keyword>
<evidence type="ECO:0000256" key="5">
    <source>
        <dbReference type="ARBA" id="ARBA00023136"/>
    </source>
</evidence>
<evidence type="ECO:0000256" key="4">
    <source>
        <dbReference type="ARBA" id="ARBA00022989"/>
    </source>
</evidence>
<dbReference type="Proteomes" id="UP000679126">
    <property type="component" value="Unassembled WGS sequence"/>
</dbReference>
<comment type="caution">
    <text evidence="9">The sequence shown here is derived from an EMBL/GenBank/DDBJ whole genome shotgun (WGS) entry which is preliminary data.</text>
</comment>
<keyword evidence="4 6" id="KW-1133">Transmembrane helix</keyword>
<dbReference type="InterPro" id="IPR050250">
    <property type="entry name" value="Macrolide_Exporter_MacB"/>
</dbReference>
<evidence type="ECO:0000313" key="9">
    <source>
        <dbReference type="EMBL" id="MBO9152680.1"/>
    </source>
</evidence>
<evidence type="ECO:0000259" key="7">
    <source>
        <dbReference type="Pfam" id="PF02687"/>
    </source>
</evidence>
<feature type="transmembrane region" description="Helical" evidence="6">
    <location>
        <begin position="287"/>
        <end position="309"/>
    </location>
</feature>
<accession>A0ABS3YDY6</accession>
<feature type="transmembrane region" description="Helical" evidence="6">
    <location>
        <begin position="709"/>
        <end position="737"/>
    </location>
</feature>
<feature type="transmembrane region" description="Helical" evidence="6">
    <location>
        <begin position="757"/>
        <end position="779"/>
    </location>
</feature>
<reference evidence="10" key="1">
    <citation type="submission" date="2021-03" db="EMBL/GenBank/DDBJ databases">
        <title>Assistant Professor.</title>
        <authorList>
            <person name="Huq M.A."/>
        </authorList>
    </citation>
    <scope>NUCLEOTIDE SEQUENCE [LARGE SCALE GENOMIC DNA]</scope>
    <source>
        <strain evidence="10">MAH-28</strain>
    </source>
</reference>
<protein>
    <submittedName>
        <fullName evidence="9">ABC transporter permease</fullName>
    </submittedName>
</protein>
<evidence type="ECO:0000313" key="10">
    <source>
        <dbReference type="Proteomes" id="UP000679126"/>
    </source>
</evidence>
<dbReference type="PANTHER" id="PTHR30572">
    <property type="entry name" value="MEMBRANE COMPONENT OF TRANSPORTER-RELATED"/>
    <property type="match status" value="1"/>
</dbReference>
<dbReference type="PANTHER" id="PTHR30572:SF18">
    <property type="entry name" value="ABC-TYPE MACROLIDE FAMILY EXPORT SYSTEM PERMEASE COMPONENT 2"/>
    <property type="match status" value="1"/>
</dbReference>
<dbReference type="RefSeq" id="WP_209145665.1">
    <property type="nucleotide sequence ID" value="NZ_JAGHKP010000002.1"/>
</dbReference>
<feature type="transmembrane region" description="Helical" evidence="6">
    <location>
        <begin position="427"/>
        <end position="449"/>
    </location>
</feature>
<feature type="domain" description="MacB-like periplasmic core" evidence="8">
    <location>
        <begin position="20"/>
        <end position="247"/>
    </location>
</feature>
<evidence type="ECO:0000256" key="6">
    <source>
        <dbReference type="SAM" id="Phobius"/>
    </source>
</evidence>
<keyword evidence="3 6" id="KW-0812">Transmembrane</keyword>
<organism evidence="9 10">
    <name type="scientific">Chitinophaga chungangae</name>
    <dbReference type="NCBI Taxonomy" id="2821488"/>
    <lineage>
        <taxon>Bacteria</taxon>
        <taxon>Pseudomonadati</taxon>
        <taxon>Bacteroidota</taxon>
        <taxon>Chitinophagia</taxon>
        <taxon>Chitinophagales</taxon>
        <taxon>Chitinophagaceae</taxon>
        <taxon>Chitinophaga</taxon>
    </lineage>
</organism>
<feature type="domain" description="MacB-like periplasmic core" evidence="8">
    <location>
        <begin position="431"/>
        <end position="640"/>
    </location>
</feature>
<keyword evidence="2" id="KW-1003">Cell membrane</keyword>
<dbReference type="InterPro" id="IPR003838">
    <property type="entry name" value="ABC3_permease_C"/>
</dbReference>
<name>A0ABS3YDY6_9BACT</name>
<feature type="transmembrane region" description="Helical" evidence="6">
    <location>
        <begin position="673"/>
        <end position="697"/>
    </location>
</feature>
<dbReference type="Pfam" id="PF02687">
    <property type="entry name" value="FtsX"/>
    <property type="match status" value="2"/>
</dbReference>
<dbReference type="Pfam" id="PF12704">
    <property type="entry name" value="MacB_PCD"/>
    <property type="match status" value="2"/>
</dbReference>
<feature type="transmembrane region" description="Helical" evidence="6">
    <location>
        <begin position="384"/>
        <end position="406"/>
    </location>
</feature>
<comment type="subcellular location">
    <subcellularLocation>
        <location evidence="1">Cell membrane</location>
        <topology evidence="1">Multi-pass membrane protein</topology>
    </subcellularLocation>
</comment>
<evidence type="ECO:0000256" key="2">
    <source>
        <dbReference type="ARBA" id="ARBA00022475"/>
    </source>
</evidence>
<feature type="domain" description="ABC3 transporter permease C-terminal" evidence="7">
    <location>
        <begin position="294"/>
        <end position="410"/>
    </location>
</feature>
<evidence type="ECO:0000259" key="8">
    <source>
        <dbReference type="Pfam" id="PF12704"/>
    </source>
</evidence>
<dbReference type="EMBL" id="JAGHKP010000002">
    <property type="protein sequence ID" value="MBO9152680.1"/>
    <property type="molecule type" value="Genomic_DNA"/>
</dbReference>
<evidence type="ECO:0000256" key="3">
    <source>
        <dbReference type="ARBA" id="ARBA00022692"/>
    </source>
</evidence>
<feature type="transmembrane region" description="Helical" evidence="6">
    <location>
        <begin position="343"/>
        <end position="364"/>
    </location>
</feature>
<keyword evidence="10" id="KW-1185">Reference proteome</keyword>
<feature type="transmembrane region" description="Helical" evidence="6">
    <location>
        <begin position="21"/>
        <end position="41"/>
    </location>
</feature>
<gene>
    <name evidence="9" type="ORF">J7I43_10690</name>
</gene>